<keyword evidence="1" id="KW-0479">Metal-binding</keyword>
<name>A0AAP0XAB1_LIQFO</name>
<dbReference type="PANTHER" id="PTHR10827:SF98">
    <property type="entry name" value="45 KDA CALCIUM-BINDING PROTEIN"/>
    <property type="match status" value="1"/>
</dbReference>
<keyword evidence="3" id="KW-0732">Signal</keyword>
<dbReference type="InterPro" id="IPR011992">
    <property type="entry name" value="EF-hand-dom_pair"/>
</dbReference>
<evidence type="ECO:0000256" key="3">
    <source>
        <dbReference type="SAM" id="SignalP"/>
    </source>
</evidence>
<organism evidence="4 5">
    <name type="scientific">Liquidambar formosana</name>
    <name type="common">Formosan gum</name>
    <dbReference type="NCBI Taxonomy" id="63359"/>
    <lineage>
        <taxon>Eukaryota</taxon>
        <taxon>Viridiplantae</taxon>
        <taxon>Streptophyta</taxon>
        <taxon>Embryophyta</taxon>
        <taxon>Tracheophyta</taxon>
        <taxon>Spermatophyta</taxon>
        <taxon>Magnoliopsida</taxon>
        <taxon>eudicotyledons</taxon>
        <taxon>Gunneridae</taxon>
        <taxon>Pentapetalae</taxon>
        <taxon>Saxifragales</taxon>
        <taxon>Altingiaceae</taxon>
        <taxon>Liquidambar</taxon>
    </lineage>
</organism>
<evidence type="ECO:0000313" key="5">
    <source>
        <dbReference type="Proteomes" id="UP001415857"/>
    </source>
</evidence>
<gene>
    <name evidence="4" type="ORF">L1049_019634</name>
</gene>
<dbReference type="EMBL" id="JBBPBK010000001">
    <property type="protein sequence ID" value="KAK9291685.1"/>
    <property type="molecule type" value="Genomic_DNA"/>
</dbReference>
<keyword evidence="2" id="KW-0677">Repeat</keyword>
<protein>
    <submittedName>
        <fullName evidence="4">Uncharacterized protein</fullName>
    </submittedName>
</protein>
<proteinExistence type="predicted"/>
<sequence length="162" mass="18825">MSKAVVYVLLAIAFLLFIVFSQNNRQSHRSNPSLSRRLGYDVPLPTFDPLVTKIERLKEEKETGNLRSPTNSENKTFEGEFGDAEDYFGYERKLNITLRLMVLFPFLDKAPKDGFVSFKELVNWNIQQAMDRLNYRTRNELVSHDNDRDGAITLREYLPQSS</sequence>
<dbReference type="SUPFAM" id="SSF47473">
    <property type="entry name" value="EF-hand"/>
    <property type="match status" value="1"/>
</dbReference>
<comment type="caution">
    <text evidence="4">The sequence shown here is derived from an EMBL/GenBank/DDBJ whole genome shotgun (WGS) entry which is preliminary data.</text>
</comment>
<reference evidence="4 5" key="1">
    <citation type="journal article" date="2024" name="Plant J.">
        <title>Genome sequences and population genomics reveal climatic adaptation and genomic divergence between two closely related sweetgum species.</title>
        <authorList>
            <person name="Xu W.Q."/>
            <person name="Ren C.Q."/>
            <person name="Zhang X.Y."/>
            <person name="Comes H.P."/>
            <person name="Liu X.H."/>
            <person name="Li Y.G."/>
            <person name="Kettle C.J."/>
            <person name="Jalonen R."/>
            <person name="Gaisberger H."/>
            <person name="Ma Y.Z."/>
            <person name="Qiu Y.X."/>
        </authorList>
    </citation>
    <scope>NUCLEOTIDE SEQUENCE [LARGE SCALE GENOMIC DNA]</scope>
    <source>
        <strain evidence="4">Hangzhou</strain>
    </source>
</reference>
<evidence type="ECO:0000313" key="4">
    <source>
        <dbReference type="EMBL" id="KAK9291685.1"/>
    </source>
</evidence>
<dbReference type="Proteomes" id="UP001415857">
    <property type="component" value="Unassembled WGS sequence"/>
</dbReference>
<evidence type="ECO:0000256" key="2">
    <source>
        <dbReference type="ARBA" id="ARBA00022737"/>
    </source>
</evidence>
<dbReference type="PANTHER" id="PTHR10827">
    <property type="entry name" value="RETICULOCALBIN"/>
    <property type="match status" value="1"/>
</dbReference>
<accession>A0AAP0XAB1</accession>
<feature type="chain" id="PRO_5043015030" evidence="3">
    <location>
        <begin position="22"/>
        <end position="162"/>
    </location>
</feature>
<dbReference type="GO" id="GO:0005783">
    <property type="term" value="C:endoplasmic reticulum"/>
    <property type="evidence" value="ECO:0007669"/>
    <property type="project" value="TreeGrafter"/>
</dbReference>
<evidence type="ECO:0000256" key="1">
    <source>
        <dbReference type="ARBA" id="ARBA00022723"/>
    </source>
</evidence>
<feature type="signal peptide" evidence="3">
    <location>
        <begin position="1"/>
        <end position="21"/>
    </location>
</feature>
<dbReference type="GO" id="GO:0005509">
    <property type="term" value="F:calcium ion binding"/>
    <property type="evidence" value="ECO:0007669"/>
    <property type="project" value="TreeGrafter"/>
</dbReference>
<dbReference type="AlphaFoldDB" id="A0AAP0XAB1"/>
<keyword evidence="5" id="KW-1185">Reference proteome</keyword>